<feature type="compositionally biased region" description="Polar residues" evidence="1">
    <location>
        <begin position="25"/>
        <end position="37"/>
    </location>
</feature>
<evidence type="ECO:0000313" key="4">
    <source>
        <dbReference type="Proteomes" id="UP001177003"/>
    </source>
</evidence>
<reference evidence="3" key="1">
    <citation type="submission" date="2023-04" db="EMBL/GenBank/DDBJ databases">
        <authorList>
            <person name="Vijverberg K."/>
            <person name="Xiong W."/>
            <person name="Schranz E."/>
        </authorList>
    </citation>
    <scope>NUCLEOTIDE SEQUENCE</scope>
</reference>
<proteinExistence type="predicted"/>
<evidence type="ECO:0000256" key="1">
    <source>
        <dbReference type="SAM" id="MobiDB-lite"/>
    </source>
</evidence>
<dbReference type="Pfam" id="PF04749">
    <property type="entry name" value="PLAC8"/>
    <property type="match status" value="1"/>
</dbReference>
<gene>
    <name evidence="3" type="ORF">LSALG_LOCUS21148</name>
</gene>
<feature type="transmembrane region" description="Helical" evidence="2">
    <location>
        <begin position="158"/>
        <end position="178"/>
    </location>
</feature>
<feature type="region of interest" description="Disordered" evidence="1">
    <location>
        <begin position="1"/>
        <end position="46"/>
    </location>
</feature>
<accession>A0AA36E2Y5</accession>
<keyword evidence="4" id="KW-1185">Reference proteome</keyword>
<keyword evidence="2" id="KW-0472">Membrane</keyword>
<dbReference type="InterPro" id="IPR006461">
    <property type="entry name" value="PLAC_motif_containing"/>
</dbReference>
<name>A0AA36E2Y5_LACSI</name>
<dbReference type="AlphaFoldDB" id="A0AA36E2Y5"/>
<dbReference type="NCBIfam" id="TIGR01571">
    <property type="entry name" value="A_thal_Cys_rich"/>
    <property type="match status" value="1"/>
</dbReference>
<dbReference type="PANTHER" id="PTHR15907">
    <property type="entry name" value="DUF614 FAMILY PROTEIN-RELATED"/>
    <property type="match status" value="1"/>
</dbReference>
<keyword evidence="2" id="KW-1133">Transmembrane helix</keyword>
<sequence>MTRVDDISNATEDSKVQVHNEYPETSHQSTQPPSSEQIFVPEQQEGITVHAQAAPTLPQIVIQPQFFIQPPVVYAPQPQPPPQPPVVYAPQPPPPPPQPPLVYAPQLPLPNRLGWTTGLFGCMDDPENAIITLFCPCVTFGQLAATIDNGGTSCEMSGLIYTVVALIIGMPCIVSCNYRTKLRGRFGLMEEPASDCLTHLCCEYCALCQEYRELNHRGFNPSAGKSIAV</sequence>
<evidence type="ECO:0000313" key="3">
    <source>
        <dbReference type="EMBL" id="CAI9281454.1"/>
    </source>
</evidence>
<feature type="compositionally biased region" description="Basic and acidic residues" evidence="1">
    <location>
        <begin position="1"/>
        <end position="24"/>
    </location>
</feature>
<evidence type="ECO:0000256" key="2">
    <source>
        <dbReference type="SAM" id="Phobius"/>
    </source>
</evidence>
<keyword evidence="2" id="KW-0812">Transmembrane</keyword>
<protein>
    <submittedName>
        <fullName evidence="3">Uncharacterized protein</fullName>
    </submittedName>
</protein>
<dbReference type="EMBL" id="OX465080">
    <property type="protein sequence ID" value="CAI9281454.1"/>
    <property type="molecule type" value="Genomic_DNA"/>
</dbReference>
<organism evidence="3 4">
    <name type="scientific">Lactuca saligna</name>
    <name type="common">Willowleaf lettuce</name>
    <dbReference type="NCBI Taxonomy" id="75948"/>
    <lineage>
        <taxon>Eukaryota</taxon>
        <taxon>Viridiplantae</taxon>
        <taxon>Streptophyta</taxon>
        <taxon>Embryophyta</taxon>
        <taxon>Tracheophyta</taxon>
        <taxon>Spermatophyta</taxon>
        <taxon>Magnoliopsida</taxon>
        <taxon>eudicotyledons</taxon>
        <taxon>Gunneridae</taxon>
        <taxon>Pentapetalae</taxon>
        <taxon>asterids</taxon>
        <taxon>campanulids</taxon>
        <taxon>Asterales</taxon>
        <taxon>Asteraceae</taxon>
        <taxon>Cichorioideae</taxon>
        <taxon>Cichorieae</taxon>
        <taxon>Lactucinae</taxon>
        <taxon>Lactuca</taxon>
    </lineage>
</organism>
<dbReference type="Proteomes" id="UP001177003">
    <property type="component" value="Chromosome 4"/>
</dbReference>